<evidence type="ECO:0000313" key="3">
    <source>
        <dbReference type="Proteomes" id="UP001610063"/>
    </source>
</evidence>
<gene>
    <name evidence="2" type="ORF">ACHKAR_12940</name>
</gene>
<feature type="transmembrane region" description="Helical" evidence="1">
    <location>
        <begin position="109"/>
        <end position="134"/>
    </location>
</feature>
<dbReference type="RefSeq" id="WP_395417702.1">
    <property type="nucleotide sequence ID" value="NZ_JBIPKE010000017.1"/>
</dbReference>
<keyword evidence="1" id="KW-1133">Transmembrane helix</keyword>
<sequence>MRRLVWFVFVFLAIGVGIYPILYFVVSERVGLLTAKSTAVLENQIWWVAFYVHISFGAFALLTGWSQFSKKIRAKNIRLHRVLGKIYLISILFAGTAGLYLALHANGGWIAQVGFSGMALSWLTTSILAYLAILKLNIEHHRIWMIRSYSLAFAAVTLRLWLPFFDIALGMGFDDSYTIISWLSWVPNLFVAQYFINRKS</sequence>
<keyword evidence="3" id="KW-1185">Reference proteome</keyword>
<protein>
    <submittedName>
        <fullName evidence="2">DUF2306 domain-containing protein</fullName>
    </submittedName>
</protein>
<name>A0ABW7NAH2_9BACT</name>
<keyword evidence="1" id="KW-0812">Transmembrane</keyword>
<feature type="transmembrane region" description="Helical" evidence="1">
    <location>
        <begin position="86"/>
        <end position="103"/>
    </location>
</feature>
<feature type="transmembrane region" description="Helical" evidence="1">
    <location>
        <begin position="5"/>
        <end position="25"/>
    </location>
</feature>
<dbReference type="InterPro" id="IPR018750">
    <property type="entry name" value="DUF2306_membrane"/>
</dbReference>
<accession>A0ABW7NAH2</accession>
<reference evidence="2 3" key="1">
    <citation type="journal article" date="2013" name="Int. J. Syst. Evol. Microbiol.">
        <title>Marinoscillum luteum sp. nov., isolated from marine sediment.</title>
        <authorList>
            <person name="Cha I.T."/>
            <person name="Park S.J."/>
            <person name="Kim S.J."/>
            <person name="Kim J.G."/>
            <person name="Jung M.Y."/>
            <person name="Shin K.S."/>
            <person name="Kwon K.K."/>
            <person name="Yang S.H."/>
            <person name="Seo Y.S."/>
            <person name="Rhee S.K."/>
        </authorList>
    </citation>
    <scope>NUCLEOTIDE SEQUENCE [LARGE SCALE GENOMIC DNA]</scope>
    <source>
        <strain evidence="2 3">KCTC 23939</strain>
    </source>
</reference>
<evidence type="ECO:0000256" key="1">
    <source>
        <dbReference type="SAM" id="Phobius"/>
    </source>
</evidence>
<comment type="caution">
    <text evidence="2">The sequence shown here is derived from an EMBL/GenBank/DDBJ whole genome shotgun (WGS) entry which is preliminary data.</text>
</comment>
<dbReference type="Pfam" id="PF10067">
    <property type="entry name" value="DUF2306"/>
    <property type="match status" value="1"/>
</dbReference>
<dbReference type="Proteomes" id="UP001610063">
    <property type="component" value="Unassembled WGS sequence"/>
</dbReference>
<feature type="transmembrane region" description="Helical" evidence="1">
    <location>
        <begin position="177"/>
        <end position="196"/>
    </location>
</feature>
<evidence type="ECO:0000313" key="2">
    <source>
        <dbReference type="EMBL" id="MFH6984351.1"/>
    </source>
</evidence>
<feature type="transmembrane region" description="Helical" evidence="1">
    <location>
        <begin position="45"/>
        <end position="65"/>
    </location>
</feature>
<feature type="transmembrane region" description="Helical" evidence="1">
    <location>
        <begin position="146"/>
        <end position="165"/>
    </location>
</feature>
<proteinExistence type="predicted"/>
<organism evidence="2 3">
    <name type="scientific">Marinoscillum luteum</name>
    <dbReference type="NCBI Taxonomy" id="861051"/>
    <lineage>
        <taxon>Bacteria</taxon>
        <taxon>Pseudomonadati</taxon>
        <taxon>Bacteroidota</taxon>
        <taxon>Cytophagia</taxon>
        <taxon>Cytophagales</taxon>
        <taxon>Reichenbachiellaceae</taxon>
        <taxon>Marinoscillum</taxon>
    </lineage>
</organism>
<keyword evidence="1" id="KW-0472">Membrane</keyword>
<dbReference type="EMBL" id="JBIPKE010000017">
    <property type="protein sequence ID" value="MFH6984351.1"/>
    <property type="molecule type" value="Genomic_DNA"/>
</dbReference>